<dbReference type="GO" id="GO:0006281">
    <property type="term" value="P:DNA repair"/>
    <property type="evidence" value="ECO:0007669"/>
    <property type="project" value="UniProtKB-KW"/>
</dbReference>
<dbReference type="InterPro" id="IPR051536">
    <property type="entry name" value="UDG_Type-4/5"/>
</dbReference>
<dbReference type="SUPFAM" id="SSF52141">
    <property type="entry name" value="Uracil-DNA glycosylase-like"/>
    <property type="match status" value="1"/>
</dbReference>
<protein>
    <recommendedName>
        <fullName evidence="2">Type-4 uracil-DNA glycosylase</fullName>
    </recommendedName>
</protein>
<dbReference type="GO" id="GO:0051539">
    <property type="term" value="F:4 iron, 4 sulfur cluster binding"/>
    <property type="evidence" value="ECO:0007669"/>
    <property type="project" value="UniProtKB-KW"/>
</dbReference>
<evidence type="ECO:0000259" key="10">
    <source>
        <dbReference type="SMART" id="SM00986"/>
    </source>
</evidence>
<dbReference type="GO" id="GO:0046872">
    <property type="term" value="F:metal ion binding"/>
    <property type="evidence" value="ECO:0007669"/>
    <property type="project" value="UniProtKB-KW"/>
</dbReference>
<dbReference type="InterPro" id="IPR005122">
    <property type="entry name" value="Uracil-DNA_glycosylase-like"/>
</dbReference>
<keyword evidence="3" id="KW-0004">4Fe-4S</keyword>
<dbReference type="NCBIfam" id="TIGR00758">
    <property type="entry name" value="UDG_fam4"/>
    <property type="match status" value="1"/>
</dbReference>
<dbReference type="NCBIfam" id="TIGR03914">
    <property type="entry name" value="UDG_fam_dom"/>
    <property type="match status" value="1"/>
</dbReference>
<name>A0A1Y5WTF0_KIBAR</name>
<organism evidence="11 12">
    <name type="scientific">Kibdelosporangium aridum</name>
    <dbReference type="NCBI Taxonomy" id="2030"/>
    <lineage>
        <taxon>Bacteria</taxon>
        <taxon>Bacillati</taxon>
        <taxon>Actinomycetota</taxon>
        <taxon>Actinomycetes</taxon>
        <taxon>Pseudonocardiales</taxon>
        <taxon>Pseudonocardiaceae</taxon>
        <taxon>Kibdelosporangium</taxon>
    </lineage>
</organism>
<keyword evidence="8" id="KW-0411">Iron-sulfur</keyword>
<evidence type="ECO:0000256" key="5">
    <source>
        <dbReference type="ARBA" id="ARBA00022763"/>
    </source>
</evidence>
<keyword evidence="4" id="KW-0479">Metal-binding</keyword>
<dbReference type="AlphaFoldDB" id="A0A1Y5WTF0"/>
<keyword evidence="6" id="KW-0378">Hydrolase</keyword>
<evidence type="ECO:0000256" key="8">
    <source>
        <dbReference type="ARBA" id="ARBA00023014"/>
    </source>
</evidence>
<keyword evidence="5" id="KW-0227">DNA damage</keyword>
<evidence type="ECO:0000256" key="4">
    <source>
        <dbReference type="ARBA" id="ARBA00022723"/>
    </source>
</evidence>
<sequence length="200" mass="21887">MSEKSLKELRNAACECHNCDLYKNATQTVFGEGPAHARVMMVGEQPGDQEDKAGEPFVGPAGRLLDRALVDADIDRSTVYMTNAVKHFKFTERGKRRIHQKPNRTEVVACRPWLLGELAAVKPELVVCLGAVAAQALLGPSFRVTKHRGEVLDLPDSDAKVTATVHPSSVLRAENRDEAYREFVKDLTAVGVRLGQGPQG</sequence>
<gene>
    <name evidence="11" type="ORF">SAMN05661093_00121</name>
</gene>
<evidence type="ECO:0000256" key="9">
    <source>
        <dbReference type="ARBA" id="ARBA00023204"/>
    </source>
</evidence>
<dbReference type="InterPro" id="IPR036895">
    <property type="entry name" value="Uracil-DNA_glycosylase-like_sf"/>
</dbReference>
<dbReference type="PANTHER" id="PTHR33693:SF9">
    <property type="entry name" value="TYPE-4 URACIL-DNA GLYCOSYLASE"/>
    <property type="match status" value="1"/>
</dbReference>
<reference evidence="11 12" key="1">
    <citation type="submission" date="2017-04" db="EMBL/GenBank/DDBJ databases">
        <authorList>
            <person name="Afonso C.L."/>
            <person name="Miller P.J."/>
            <person name="Scott M.A."/>
            <person name="Spackman E."/>
            <person name="Goraichik I."/>
            <person name="Dimitrov K.M."/>
            <person name="Suarez D.L."/>
            <person name="Swayne D.E."/>
        </authorList>
    </citation>
    <scope>NUCLEOTIDE SEQUENCE [LARGE SCALE GENOMIC DNA]</scope>
    <source>
        <strain evidence="11 12">DSM 43828</strain>
    </source>
</reference>
<dbReference type="PANTHER" id="PTHR33693">
    <property type="entry name" value="TYPE-5 URACIL-DNA GLYCOSYLASE"/>
    <property type="match status" value="1"/>
</dbReference>
<comment type="similarity">
    <text evidence="1">Belongs to the uracil-DNA glycosylase (UDG) superfamily. Type 4 (UDGa) family.</text>
</comment>
<feature type="domain" description="Uracil-DNA glycosylase-like" evidence="10">
    <location>
        <begin position="30"/>
        <end position="188"/>
    </location>
</feature>
<dbReference type="Gene3D" id="3.40.470.10">
    <property type="entry name" value="Uracil-DNA glycosylase-like domain"/>
    <property type="match status" value="1"/>
</dbReference>
<dbReference type="EMBL" id="FWXV01000001">
    <property type="protein sequence ID" value="SMC48387.1"/>
    <property type="molecule type" value="Genomic_DNA"/>
</dbReference>
<accession>A0A1Y5WTF0</accession>
<evidence type="ECO:0000256" key="7">
    <source>
        <dbReference type="ARBA" id="ARBA00023004"/>
    </source>
</evidence>
<evidence type="ECO:0000256" key="1">
    <source>
        <dbReference type="ARBA" id="ARBA00006521"/>
    </source>
</evidence>
<dbReference type="SMART" id="SM00986">
    <property type="entry name" value="UDG"/>
    <property type="match status" value="1"/>
</dbReference>
<dbReference type="Proteomes" id="UP000192674">
    <property type="component" value="Unassembled WGS sequence"/>
</dbReference>
<dbReference type="GO" id="GO:0097506">
    <property type="term" value="F:deaminated base DNA N-glycosylase activity"/>
    <property type="evidence" value="ECO:0007669"/>
    <property type="project" value="UniProtKB-ARBA"/>
</dbReference>
<evidence type="ECO:0000313" key="11">
    <source>
        <dbReference type="EMBL" id="SMC48387.1"/>
    </source>
</evidence>
<dbReference type="Pfam" id="PF03167">
    <property type="entry name" value="UDG"/>
    <property type="match status" value="1"/>
</dbReference>
<evidence type="ECO:0000256" key="6">
    <source>
        <dbReference type="ARBA" id="ARBA00022801"/>
    </source>
</evidence>
<dbReference type="CDD" id="cd10030">
    <property type="entry name" value="UDG-F4_TTUDGA_SPO1dp_like"/>
    <property type="match status" value="1"/>
</dbReference>
<dbReference type="InterPro" id="IPR005273">
    <property type="entry name" value="Ura-DNA_glyco_family4"/>
</dbReference>
<proteinExistence type="inferred from homology"/>
<dbReference type="SMART" id="SM00987">
    <property type="entry name" value="UreE_C"/>
    <property type="match status" value="1"/>
</dbReference>
<evidence type="ECO:0000313" key="12">
    <source>
        <dbReference type="Proteomes" id="UP000192674"/>
    </source>
</evidence>
<dbReference type="OrthoDB" id="5290748at2"/>
<evidence type="ECO:0000256" key="2">
    <source>
        <dbReference type="ARBA" id="ARBA00019403"/>
    </source>
</evidence>
<keyword evidence="12" id="KW-1185">Reference proteome</keyword>
<evidence type="ECO:0000256" key="3">
    <source>
        <dbReference type="ARBA" id="ARBA00022485"/>
    </source>
</evidence>
<keyword evidence="9" id="KW-0234">DNA repair</keyword>
<keyword evidence="7" id="KW-0408">Iron</keyword>